<evidence type="ECO:0000259" key="1">
    <source>
        <dbReference type="Pfam" id="PF13472"/>
    </source>
</evidence>
<reference evidence="2" key="1">
    <citation type="journal article" date="2014" name="Front. Microbiol.">
        <title>High frequency of phylogenetically diverse reductive dehalogenase-homologous genes in deep subseafloor sedimentary metagenomes.</title>
        <authorList>
            <person name="Kawai M."/>
            <person name="Futagami T."/>
            <person name="Toyoda A."/>
            <person name="Takaki Y."/>
            <person name="Nishi S."/>
            <person name="Hori S."/>
            <person name="Arai W."/>
            <person name="Tsubouchi T."/>
            <person name="Morono Y."/>
            <person name="Uchiyama I."/>
            <person name="Ito T."/>
            <person name="Fujiyama A."/>
            <person name="Inagaki F."/>
            <person name="Takami H."/>
        </authorList>
    </citation>
    <scope>NUCLEOTIDE SEQUENCE</scope>
    <source>
        <strain evidence="2">Expedition CK06-06</strain>
    </source>
</reference>
<dbReference type="Pfam" id="PF13472">
    <property type="entry name" value="Lipase_GDSL_2"/>
    <property type="match status" value="1"/>
</dbReference>
<dbReference type="InterPro" id="IPR013830">
    <property type="entry name" value="SGNH_hydro"/>
</dbReference>
<feature type="non-terminal residue" evidence="2">
    <location>
        <position position="361"/>
    </location>
</feature>
<dbReference type="CDD" id="cd00229">
    <property type="entry name" value="SGNH_hydrolase"/>
    <property type="match status" value="1"/>
</dbReference>
<name>X1GPR3_9ZZZZ</name>
<proteinExistence type="predicted"/>
<organism evidence="2">
    <name type="scientific">marine sediment metagenome</name>
    <dbReference type="NCBI Taxonomy" id="412755"/>
    <lineage>
        <taxon>unclassified sequences</taxon>
        <taxon>metagenomes</taxon>
        <taxon>ecological metagenomes</taxon>
    </lineage>
</organism>
<dbReference type="PANTHER" id="PTHR30383:SF28">
    <property type="entry name" value="LIPASE_ACYLHYDROLASE"/>
    <property type="match status" value="1"/>
</dbReference>
<dbReference type="EMBL" id="BARU01008632">
    <property type="protein sequence ID" value="GAH43599.1"/>
    <property type="molecule type" value="Genomic_DNA"/>
</dbReference>
<dbReference type="InterPro" id="IPR051532">
    <property type="entry name" value="Ester_Hydrolysis_Enzymes"/>
</dbReference>
<dbReference type="PANTHER" id="PTHR30383">
    <property type="entry name" value="THIOESTERASE 1/PROTEASE 1/LYSOPHOSPHOLIPASE L1"/>
    <property type="match status" value="1"/>
</dbReference>
<dbReference type="Gene3D" id="3.40.50.1110">
    <property type="entry name" value="SGNH hydrolase"/>
    <property type="match status" value="1"/>
</dbReference>
<comment type="caution">
    <text evidence="2">The sequence shown here is derived from an EMBL/GenBank/DDBJ whole genome shotgun (WGS) entry which is preliminary data.</text>
</comment>
<evidence type="ECO:0000313" key="2">
    <source>
        <dbReference type="EMBL" id="GAH43599.1"/>
    </source>
</evidence>
<gene>
    <name evidence="2" type="ORF">S03H2_16837</name>
</gene>
<dbReference type="AlphaFoldDB" id="X1GPR3"/>
<accession>X1GPR3</accession>
<dbReference type="GO" id="GO:0004622">
    <property type="term" value="F:phosphatidylcholine lysophospholipase activity"/>
    <property type="evidence" value="ECO:0007669"/>
    <property type="project" value="TreeGrafter"/>
</dbReference>
<feature type="non-terminal residue" evidence="2">
    <location>
        <position position="1"/>
    </location>
</feature>
<sequence>DSLDVLAEHGVSLLHMISLRDKIVPVQENTLPLINKYIGLGGIATVVPCTKGLQNLQGHHFSIETPRFVADFIKYHSLKDMPLSSSDYHQIRGGLRNSQIQFEINKKGRVAFLGGSITYNSGWRDSVCDYLETRFPETEFEFIEAGIPSMGTTPAAFRLERDVLSAGRIDLLFEEAAVNDATNGRTPDEQIRAMEGIIRHLRKSNPAIDIVMIHFVDPNKIADYNQKIEPEVIVNHNQVADHYNIPMINLAKEVTDRINNGEFTWENDFKNLHPSPFGQGVYANSIIHFLNHAFTNCLHPDDKLITQNLPVRIDKNSYDNGHLLDVNNAKLSKGWSIDPSWNPRDGTGTRSNFVDVPMLIG</sequence>
<feature type="domain" description="SGNH hydrolase-type esterase" evidence="1">
    <location>
        <begin position="112"/>
        <end position="279"/>
    </location>
</feature>
<dbReference type="SUPFAM" id="SSF52266">
    <property type="entry name" value="SGNH hydrolase"/>
    <property type="match status" value="1"/>
</dbReference>
<dbReference type="InterPro" id="IPR036514">
    <property type="entry name" value="SGNH_hydro_sf"/>
</dbReference>
<protein>
    <recommendedName>
        <fullName evidence="1">SGNH hydrolase-type esterase domain-containing protein</fullName>
    </recommendedName>
</protein>